<feature type="region of interest" description="Disordered" evidence="6">
    <location>
        <begin position="424"/>
        <end position="453"/>
    </location>
</feature>
<evidence type="ECO:0000256" key="5">
    <source>
        <dbReference type="PIRNR" id="PIRNR005992"/>
    </source>
</evidence>
<dbReference type="Gene3D" id="3.30.450.60">
    <property type="match status" value="1"/>
</dbReference>
<keyword evidence="4" id="KW-0472">Membrane</keyword>
<organism evidence="8 9">
    <name type="scientific">Sphaerosporella brunnea</name>
    <dbReference type="NCBI Taxonomy" id="1250544"/>
    <lineage>
        <taxon>Eukaryota</taxon>
        <taxon>Fungi</taxon>
        <taxon>Dikarya</taxon>
        <taxon>Ascomycota</taxon>
        <taxon>Pezizomycotina</taxon>
        <taxon>Pezizomycetes</taxon>
        <taxon>Pezizales</taxon>
        <taxon>Pyronemataceae</taxon>
        <taxon>Sphaerosporella</taxon>
    </lineage>
</organism>
<dbReference type="GO" id="GO:0016192">
    <property type="term" value="P:vesicle-mediated transport"/>
    <property type="evidence" value="ECO:0007669"/>
    <property type="project" value="InterPro"/>
</dbReference>
<dbReference type="OrthoDB" id="870at2759"/>
<dbReference type="PROSITE" id="PS51072">
    <property type="entry name" value="MHD"/>
    <property type="match status" value="1"/>
</dbReference>
<keyword evidence="9" id="KW-1185">Reference proteome</keyword>
<comment type="subcellular location">
    <subcellularLocation>
        <location evidence="1">Endomembrane system</location>
    </subcellularLocation>
</comment>
<dbReference type="PIRSF" id="PIRSF005992">
    <property type="entry name" value="Clathrin_mu"/>
    <property type="match status" value="1"/>
</dbReference>
<accession>A0A5J5ETS2</accession>
<feature type="compositionally biased region" description="Acidic residues" evidence="6">
    <location>
        <begin position="425"/>
        <end position="438"/>
    </location>
</feature>
<comment type="similarity">
    <text evidence="5">Belongs to the adaptor complexes medium subunit family.</text>
</comment>
<reference evidence="8 9" key="1">
    <citation type="submission" date="2019-09" db="EMBL/GenBank/DDBJ databases">
        <title>Draft genome of the ectomycorrhizal ascomycete Sphaerosporella brunnea.</title>
        <authorList>
            <consortium name="DOE Joint Genome Institute"/>
            <person name="Benucci G.M."/>
            <person name="Marozzi G."/>
            <person name="Antonielli L."/>
            <person name="Sanchez S."/>
            <person name="Marco P."/>
            <person name="Wang X."/>
            <person name="Falini L.B."/>
            <person name="Barry K."/>
            <person name="Haridas S."/>
            <person name="Lipzen A."/>
            <person name="Labutti K."/>
            <person name="Grigoriev I.V."/>
            <person name="Murat C."/>
            <person name="Martin F."/>
            <person name="Albertini E."/>
            <person name="Donnini D."/>
            <person name="Bonito G."/>
        </authorList>
    </citation>
    <scope>NUCLEOTIDE SEQUENCE [LARGE SCALE GENOMIC DNA]</scope>
    <source>
        <strain evidence="8 9">Sb_GMNB300</strain>
    </source>
</reference>
<gene>
    <name evidence="8" type="ORF">FN846DRAFT_71606</name>
</gene>
<dbReference type="SUPFAM" id="SSF64356">
    <property type="entry name" value="SNARE-like"/>
    <property type="match status" value="1"/>
</dbReference>
<evidence type="ECO:0000313" key="9">
    <source>
        <dbReference type="Proteomes" id="UP000326924"/>
    </source>
</evidence>
<evidence type="ECO:0000259" key="7">
    <source>
        <dbReference type="PROSITE" id="PS51072"/>
    </source>
</evidence>
<evidence type="ECO:0000256" key="1">
    <source>
        <dbReference type="ARBA" id="ARBA00004308"/>
    </source>
</evidence>
<dbReference type="CDD" id="cd09252">
    <property type="entry name" value="AP-3_Mu3_Cterm"/>
    <property type="match status" value="1"/>
</dbReference>
<dbReference type="InterPro" id="IPR028565">
    <property type="entry name" value="MHD"/>
</dbReference>
<dbReference type="InterPro" id="IPR036168">
    <property type="entry name" value="AP2_Mu_C_sf"/>
</dbReference>
<evidence type="ECO:0000256" key="3">
    <source>
        <dbReference type="ARBA" id="ARBA00022927"/>
    </source>
</evidence>
<dbReference type="FunCoup" id="A0A5J5ETS2">
    <property type="interactions" value="131"/>
</dbReference>
<dbReference type="InterPro" id="IPR001392">
    <property type="entry name" value="Clathrin_mu"/>
</dbReference>
<evidence type="ECO:0000313" key="8">
    <source>
        <dbReference type="EMBL" id="KAA8903053.1"/>
    </source>
</evidence>
<dbReference type="GO" id="GO:0030131">
    <property type="term" value="C:clathrin adaptor complex"/>
    <property type="evidence" value="ECO:0007669"/>
    <property type="project" value="UniProtKB-UniRule"/>
</dbReference>
<dbReference type="CDD" id="cd14837">
    <property type="entry name" value="AP3_Mu_N"/>
    <property type="match status" value="1"/>
</dbReference>
<dbReference type="InterPro" id="IPR050431">
    <property type="entry name" value="Adaptor_comp_med_subunit"/>
</dbReference>
<dbReference type="EMBL" id="VXIS01000123">
    <property type="protein sequence ID" value="KAA8903053.1"/>
    <property type="molecule type" value="Genomic_DNA"/>
</dbReference>
<evidence type="ECO:0000256" key="4">
    <source>
        <dbReference type="ARBA" id="ARBA00023136"/>
    </source>
</evidence>
<proteinExistence type="inferred from homology"/>
<keyword evidence="3 5" id="KW-0653">Protein transport</keyword>
<dbReference type="GO" id="GO:0006886">
    <property type="term" value="P:intracellular protein transport"/>
    <property type="evidence" value="ECO:0007669"/>
    <property type="project" value="UniProtKB-UniRule"/>
</dbReference>
<dbReference type="GO" id="GO:0012505">
    <property type="term" value="C:endomembrane system"/>
    <property type="evidence" value="ECO:0007669"/>
    <property type="project" value="UniProtKB-SubCell"/>
</dbReference>
<dbReference type="Pfam" id="PF00928">
    <property type="entry name" value="Adap_comp_sub"/>
    <property type="match status" value="1"/>
</dbReference>
<keyword evidence="2 5" id="KW-0813">Transport</keyword>
<dbReference type="PANTHER" id="PTHR10529">
    <property type="entry name" value="AP COMPLEX SUBUNIT MU"/>
    <property type="match status" value="1"/>
</dbReference>
<protein>
    <submittedName>
        <fullName evidence="8">Mu homology domain-containing protein</fullName>
    </submittedName>
</protein>
<dbReference type="AlphaFoldDB" id="A0A5J5ETS2"/>
<evidence type="ECO:0000256" key="2">
    <source>
        <dbReference type="ARBA" id="ARBA00022448"/>
    </source>
</evidence>
<dbReference type="Proteomes" id="UP000326924">
    <property type="component" value="Unassembled WGS sequence"/>
</dbReference>
<name>A0A5J5ETS2_9PEZI</name>
<dbReference type="InterPro" id="IPR011012">
    <property type="entry name" value="Longin-like_dom_sf"/>
</dbReference>
<evidence type="ECO:0000256" key="6">
    <source>
        <dbReference type="SAM" id="MobiDB-lite"/>
    </source>
</evidence>
<dbReference type="SUPFAM" id="SSF49447">
    <property type="entry name" value="Second domain of Mu2 adaptin subunit (ap50) of ap2 adaptor"/>
    <property type="match status" value="1"/>
</dbReference>
<sequence length="515" mass="55684">MSAIEALYIFDRFAPTPTIVLQHEWRSRSPTSPTSLLAHYNAHLAPRPALLYVPTTTPPTLLFSFEHNNLLLLSPATSEIEPLLVLEFLHRVVDVLEDYLGPPLIASKIEGSYDIVAQLLCEMADDGIPFTTEPNALRDLVLPPSLIGKLFGSVTGLPGNSLSSISGSTHTNAISTIPWRRANVKHTNNELYVDVIELITATIAPSGRPLSARANGTIAFTSKLSGVPDLLLTLQAPNSHKQKLGEKPNSILQYPVFHPCVRLSRWRDHPGELSFVPPDGKFVLASYEVNLLPSAKQQLQLPVTIDMKTAIGPDEDEFEVRVFVNTTSLTPAVGNGSSPAFGSRSGATRSPAFGGSSNVPVVEEVAITIPLPPAVKTLVATRCSRGEFHHEGREVLWKIPTTGSGAAPSSTATFRTGVQIRAMADDDDDDEEEDEVGEGEEKKDAGTRKASARKRRFKMAMPRCAIVNFSVKGWLASGVRVDSVKIVGGRGMGEGVKPYKGVKYITRAGGIEVRC</sequence>
<feature type="region of interest" description="Disordered" evidence="6">
    <location>
        <begin position="335"/>
        <end position="355"/>
    </location>
</feature>
<comment type="caution">
    <text evidence="8">The sequence shown here is derived from an EMBL/GenBank/DDBJ whole genome shotgun (WGS) entry which is preliminary data.</text>
</comment>
<feature type="domain" description="MHD" evidence="7">
    <location>
        <begin position="188"/>
        <end position="514"/>
    </location>
</feature>
<dbReference type="InParanoid" id="A0A5J5ETS2"/>
<dbReference type="Gene3D" id="2.60.40.1170">
    <property type="entry name" value="Mu homology domain, subdomain B"/>
    <property type="match status" value="2"/>
</dbReference>
<feature type="compositionally biased region" description="Polar residues" evidence="6">
    <location>
        <begin position="335"/>
        <end position="348"/>
    </location>
</feature>